<evidence type="ECO:0000313" key="1">
    <source>
        <dbReference type="EMBL" id="KAJ1086379.1"/>
    </source>
</evidence>
<dbReference type="AlphaFoldDB" id="A0AAV7L5Z7"/>
<dbReference type="Proteomes" id="UP001066276">
    <property type="component" value="Chromosome 12"/>
</dbReference>
<evidence type="ECO:0000313" key="2">
    <source>
        <dbReference type="Proteomes" id="UP001066276"/>
    </source>
</evidence>
<feature type="non-terminal residue" evidence="1">
    <location>
        <position position="1"/>
    </location>
</feature>
<reference evidence="1" key="1">
    <citation type="journal article" date="2022" name="bioRxiv">
        <title>Sequencing and chromosome-scale assembly of the giantPleurodeles waltlgenome.</title>
        <authorList>
            <person name="Brown T."/>
            <person name="Elewa A."/>
            <person name="Iarovenko S."/>
            <person name="Subramanian E."/>
            <person name="Araus A.J."/>
            <person name="Petzold A."/>
            <person name="Susuki M."/>
            <person name="Suzuki K.-i.T."/>
            <person name="Hayashi T."/>
            <person name="Toyoda A."/>
            <person name="Oliveira C."/>
            <person name="Osipova E."/>
            <person name="Leigh N.D."/>
            <person name="Simon A."/>
            <person name="Yun M.H."/>
        </authorList>
    </citation>
    <scope>NUCLEOTIDE SEQUENCE</scope>
    <source>
        <strain evidence="1">20211129_DDA</strain>
        <tissue evidence="1">Liver</tissue>
    </source>
</reference>
<protein>
    <submittedName>
        <fullName evidence="1">Uncharacterized protein</fullName>
    </submittedName>
</protein>
<organism evidence="1 2">
    <name type="scientific">Pleurodeles waltl</name>
    <name type="common">Iberian ribbed newt</name>
    <dbReference type="NCBI Taxonomy" id="8319"/>
    <lineage>
        <taxon>Eukaryota</taxon>
        <taxon>Metazoa</taxon>
        <taxon>Chordata</taxon>
        <taxon>Craniata</taxon>
        <taxon>Vertebrata</taxon>
        <taxon>Euteleostomi</taxon>
        <taxon>Amphibia</taxon>
        <taxon>Batrachia</taxon>
        <taxon>Caudata</taxon>
        <taxon>Salamandroidea</taxon>
        <taxon>Salamandridae</taxon>
        <taxon>Pleurodelinae</taxon>
        <taxon>Pleurodeles</taxon>
    </lineage>
</organism>
<gene>
    <name evidence="1" type="ORF">NDU88_006498</name>
</gene>
<sequence>TLLNTSTNHLSKVHYSTRLQTFCSSYITLHLYKPPLQATLLYTSTNHLSKEYNLTPPHLYKPPLQGTELYTSTNHLS</sequence>
<proteinExistence type="predicted"/>
<comment type="caution">
    <text evidence="1">The sequence shown here is derived from an EMBL/GenBank/DDBJ whole genome shotgun (WGS) entry which is preliminary data.</text>
</comment>
<keyword evidence="2" id="KW-1185">Reference proteome</keyword>
<feature type="non-terminal residue" evidence="1">
    <location>
        <position position="77"/>
    </location>
</feature>
<name>A0AAV7L5Z7_PLEWA</name>
<accession>A0AAV7L5Z7</accession>
<dbReference type="EMBL" id="JANPWB010000016">
    <property type="protein sequence ID" value="KAJ1086379.1"/>
    <property type="molecule type" value="Genomic_DNA"/>
</dbReference>